<comment type="caution">
    <text evidence="8">The sequence shown here is derived from an EMBL/GenBank/DDBJ whole genome shotgun (WGS) entry which is preliminary data.</text>
</comment>
<gene>
    <name evidence="8" type="ORF">GCM10022402_36980</name>
</gene>
<protein>
    <submittedName>
        <fullName evidence="8">NAD(P)-dependent alcohol dehydrogenase</fullName>
    </submittedName>
</protein>
<keyword evidence="4 6" id="KW-0862">Zinc</keyword>
<evidence type="ECO:0000313" key="8">
    <source>
        <dbReference type="EMBL" id="GAA3754906.1"/>
    </source>
</evidence>
<dbReference type="SMART" id="SM00829">
    <property type="entry name" value="PKS_ER"/>
    <property type="match status" value="1"/>
</dbReference>
<dbReference type="RefSeq" id="WP_344973744.1">
    <property type="nucleotide sequence ID" value="NZ_BAABDD010000020.1"/>
</dbReference>
<keyword evidence="3 6" id="KW-0479">Metal-binding</keyword>
<organism evidence="8 9">
    <name type="scientific">Salinactinospora qingdaonensis</name>
    <dbReference type="NCBI Taxonomy" id="702744"/>
    <lineage>
        <taxon>Bacteria</taxon>
        <taxon>Bacillati</taxon>
        <taxon>Actinomycetota</taxon>
        <taxon>Actinomycetes</taxon>
        <taxon>Streptosporangiales</taxon>
        <taxon>Nocardiopsidaceae</taxon>
        <taxon>Salinactinospora</taxon>
    </lineage>
</organism>
<dbReference type="PROSITE" id="PS00059">
    <property type="entry name" value="ADH_ZINC"/>
    <property type="match status" value="1"/>
</dbReference>
<dbReference type="EMBL" id="BAABDD010000020">
    <property type="protein sequence ID" value="GAA3754906.1"/>
    <property type="molecule type" value="Genomic_DNA"/>
</dbReference>
<keyword evidence="9" id="KW-1185">Reference proteome</keyword>
<dbReference type="InterPro" id="IPR013154">
    <property type="entry name" value="ADH-like_N"/>
</dbReference>
<comment type="cofactor">
    <cofactor evidence="1 6">
        <name>Zn(2+)</name>
        <dbReference type="ChEBI" id="CHEBI:29105"/>
    </cofactor>
</comment>
<dbReference type="Proteomes" id="UP001500908">
    <property type="component" value="Unassembled WGS sequence"/>
</dbReference>
<evidence type="ECO:0000256" key="1">
    <source>
        <dbReference type="ARBA" id="ARBA00001947"/>
    </source>
</evidence>
<feature type="domain" description="Enoyl reductase (ER)" evidence="7">
    <location>
        <begin position="12"/>
        <end position="361"/>
    </location>
</feature>
<dbReference type="PANTHER" id="PTHR43350">
    <property type="entry name" value="NAD-DEPENDENT ALCOHOL DEHYDROGENASE"/>
    <property type="match status" value="1"/>
</dbReference>
<dbReference type="CDD" id="cd08278">
    <property type="entry name" value="benzyl_alcohol_DH"/>
    <property type="match status" value="1"/>
</dbReference>
<evidence type="ECO:0000259" key="7">
    <source>
        <dbReference type="SMART" id="SM00829"/>
    </source>
</evidence>
<dbReference type="InterPro" id="IPR002328">
    <property type="entry name" value="ADH_Zn_CS"/>
</dbReference>
<reference evidence="9" key="1">
    <citation type="journal article" date="2019" name="Int. J. Syst. Evol. Microbiol.">
        <title>The Global Catalogue of Microorganisms (GCM) 10K type strain sequencing project: providing services to taxonomists for standard genome sequencing and annotation.</title>
        <authorList>
            <consortium name="The Broad Institute Genomics Platform"/>
            <consortium name="The Broad Institute Genome Sequencing Center for Infectious Disease"/>
            <person name="Wu L."/>
            <person name="Ma J."/>
        </authorList>
    </citation>
    <scope>NUCLEOTIDE SEQUENCE [LARGE SCALE GENOMIC DNA]</scope>
    <source>
        <strain evidence="9">JCM 17137</strain>
    </source>
</reference>
<dbReference type="Pfam" id="PF08240">
    <property type="entry name" value="ADH_N"/>
    <property type="match status" value="1"/>
</dbReference>
<dbReference type="InterPro" id="IPR036291">
    <property type="entry name" value="NAD(P)-bd_dom_sf"/>
</dbReference>
<dbReference type="InterPro" id="IPR013149">
    <property type="entry name" value="ADH-like_C"/>
</dbReference>
<evidence type="ECO:0000256" key="3">
    <source>
        <dbReference type="ARBA" id="ARBA00022723"/>
    </source>
</evidence>
<comment type="similarity">
    <text evidence="2 6">Belongs to the zinc-containing alcohol dehydrogenase family.</text>
</comment>
<accession>A0ABP7G5B3</accession>
<evidence type="ECO:0000313" key="9">
    <source>
        <dbReference type="Proteomes" id="UP001500908"/>
    </source>
</evidence>
<evidence type="ECO:0000256" key="5">
    <source>
        <dbReference type="ARBA" id="ARBA00023002"/>
    </source>
</evidence>
<evidence type="ECO:0000256" key="6">
    <source>
        <dbReference type="RuleBase" id="RU361277"/>
    </source>
</evidence>
<dbReference type="SUPFAM" id="SSF50129">
    <property type="entry name" value="GroES-like"/>
    <property type="match status" value="1"/>
</dbReference>
<proteinExistence type="inferred from homology"/>
<evidence type="ECO:0000256" key="2">
    <source>
        <dbReference type="ARBA" id="ARBA00008072"/>
    </source>
</evidence>
<dbReference type="Gene3D" id="3.40.50.720">
    <property type="entry name" value="NAD(P)-binding Rossmann-like Domain"/>
    <property type="match status" value="1"/>
</dbReference>
<dbReference type="InterPro" id="IPR011032">
    <property type="entry name" value="GroES-like_sf"/>
</dbReference>
<sequence length="364" mass="37238">MRVRAALVAAPGDPFTIRDVDLAAPGEHEVLVRVTAVGICHTDLLYRRMWPRARTPVVLGHEGTGTVEAVGAQVTRVRPGETVCMSYRNCGACDTCRAGHPAYCDSAGPLNLSGGRADGTSPLSAGGAPVYGSFFGQSSFATHALAHENNTVPVPATLPARVAAPLGCSVQTGAGAVCNVLRPHPGEPLAIFGAGGVGLSALMAAQAIGCDTIVAVDPLRTRRELAVALGARAAIDPGSGEEVPAAVRRAAGGTLGYAIDTTGRQDAIGNAVAALRPMGSLVLAGLGGTAELDVSRIVTRGISVRGTVEGDATPADFIPRMVELYRAGRLPVERIVTEFAFDRIEAAAQAATAGQVVKPVLRMA</sequence>
<dbReference type="Gene3D" id="3.90.180.10">
    <property type="entry name" value="Medium-chain alcohol dehydrogenases, catalytic domain"/>
    <property type="match status" value="1"/>
</dbReference>
<name>A0ABP7G5B3_9ACTN</name>
<evidence type="ECO:0000256" key="4">
    <source>
        <dbReference type="ARBA" id="ARBA00022833"/>
    </source>
</evidence>
<dbReference type="Pfam" id="PF00107">
    <property type="entry name" value="ADH_zinc_N"/>
    <property type="match status" value="1"/>
</dbReference>
<dbReference type="PANTHER" id="PTHR43350:SF21">
    <property type="entry name" value="S-NITROSOMYCOTHIOL REDUCTASE MSCR"/>
    <property type="match status" value="1"/>
</dbReference>
<dbReference type="InterPro" id="IPR020843">
    <property type="entry name" value="ER"/>
</dbReference>
<dbReference type="SUPFAM" id="SSF51735">
    <property type="entry name" value="NAD(P)-binding Rossmann-fold domains"/>
    <property type="match status" value="1"/>
</dbReference>
<keyword evidence="5" id="KW-0560">Oxidoreductase</keyword>